<keyword evidence="1" id="KW-0472">Membrane</keyword>
<evidence type="ECO:0000313" key="2">
    <source>
        <dbReference type="EMBL" id="KCW62937.1"/>
    </source>
</evidence>
<organism evidence="2">
    <name type="scientific">Eucalyptus grandis</name>
    <name type="common">Flooded gum</name>
    <dbReference type="NCBI Taxonomy" id="71139"/>
    <lineage>
        <taxon>Eukaryota</taxon>
        <taxon>Viridiplantae</taxon>
        <taxon>Streptophyta</taxon>
        <taxon>Embryophyta</taxon>
        <taxon>Tracheophyta</taxon>
        <taxon>Spermatophyta</taxon>
        <taxon>Magnoliopsida</taxon>
        <taxon>eudicotyledons</taxon>
        <taxon>Gunneridae</taxon>
        <taxon>Pentapetalae</taxon>
        <taxon>rosids</taxon>
        <taxon>malvids</taxon>
        <taxon>Myrtales</taxon>
        <taxon>Myrtaceae</taxon>
        <taxon>Myrtoideae</taxon>
        <taxon>Eucalypteae</taxon>
        <taxon>Eucalyptus</taxon>
    </lineage>
</organism>
<sequence length="67" mass="8094">MRGKTRWMSEMTSSSSVIAHKGNINFNLWDSATVKVVSEFDMKIKYRYIMVLYYVFFFLTMIFKFTR</sequence>
<gene>
    <name evidence="2" type="ORF">EUGRSUZ_G00537</name>
</gene>
<protein>
    <submittedName>
        <fullName evidence="2">Uncharacterized protein</fullName>
    </submittedName>
</protein>
<name>A0A059B9S5_EUCGR</name>
<dbReference type="InParanoid" id="A0A059B9S5"/>
<reference evidence="2" key="1">
    <citation type="submission" date="2013-07" db="EMBL/GenBank/DDBJ databases">
        <title>The genome of Eucalyptus grandis.</title>
        <authorList>
            <person name="Schmutz J."/>
            <person name="Hayes R."/>
            <person name="Myburg A."/>
            <person name="Tuskan G."/>
            <person name="Grattapaglia D."/>
            <person name="Rokhsar D.S."/>
        </authorList>
    </citation>
    <scope>NUCLEOTIDE SEQUENCE</scope>
    <source>
        <tissue evidence="2">Leaf extractions</tissue>
    </source>
</reference>
<dbReference type="Gramene" id="KCW62937">
    <property type="protein sequence ID" value="KCW62937"/>
    <property type="gene ID" value="EUGRSUZ_G00537"/>
</dbReference>
<keyword evidence="1" id="KW-1133">Transmembrane helix</keyword>
<dbReference type="AlphaFoldDB" id="A0A059B9S5"/>
<feature type="transmembrane region" description="Helical" evidence="1">
    <location>
        <begin position="48"/>
        <end position="66"/>
    </location>
</feature>
<proteinExistence type="predicted"/>
<dbReference type="EMBL" id="KK198759">
    <property type="protein sequence ID" value="KCW62937.1"/>
    <property type="molecule type" value="Genomic_DNA"/>
</dbReference>
<evidence type="ECO:0000256" key="1">
    <source>
        <dbReference type="SAM" id="Phobius"/>
    </source>
</evidence>
<accession>A0A059B9S5</accession>
<keyword evidence="1" id="KW-0812">Transmembrane</keyword>